<dbReference type="Pfam" id="PF12906">
    <property type="entry name" value="RINGv"/>
    <property type="match status" value="1"/>
</dbReference>
<sequence>MAGLVVRTINHGVSGIYVRKIKPPPHSASLFPLRLPLLYFSFTPTLASPTLLDWDFNSDNFVTRFALLRRMGDHLTLLVDHLLTESTLQAAIGNRKGCQNSSTSTSLDEGGKGFAQKRSFRDEDSVGKLVECRICQEDDVDCNMEIPCSCCGSMKFAHRECVQRWCNEKGDTICEICLQQFKPGYTAPQKLLQYGSSPMNFRGNWDIMRRSFRDSQILALVPSERNNINSGYDDILVGGTRSTSYCQSVAVIFMFLLFLRHTLPLMITGADQYSFTLFLVKSLNLRNAFLAKSLSLLSPGAGCDAVLVYLYITKSKIMVLRVAGLLLLFFVMVKAVRTFRHHGRRQLKTVIEAVHAASAVSASLEWRIEGPEPENDANGAFGKEQEKVENRKMCL</sequence>
<keyword evidence="4" id="KW-1133">Transmembrane helix</keyword>
<dbReference type="InterPro" id="IPR013083">
    <property type="entry name" value="Znf_RING/FYVE/PHD"/>
</dbReference>
<dbReference type="AlphaFoldDB" id="A0A8J5GBS6"/>
<dbReference type="SMART" id="SM00744">
    <property type="entry name" value="RINGv"/>
    <property type="match status" value="1"/>
</dbReference>
<dbReference type="GO" id="GO:0008270">
    <property type="term" value="F:zinc ion binding"/>
    <property type="evidence" value="ECO:0007669"/>
    <property type="project" value="UniProtKB-KW"/>
</dbReference>
<keyword evidence="7" id="KW-1185">Reference proteome</keyword>
<evidence type="ECO:0000313" key="7">
    <source>
        <dbReference type="Proteomes" id="UP000734854"/>
    </source>
</evidence>
<evidence type="ECO:0000313" key="6">
    <source>
        <dbReference type="EMBL" id="KAG6496427.1"/>
    </source>
</evidence>
<keyword evidence="4" id="KW-0472">Membrane</keyword>
<dbReference type="PANTHER" id="PTHR23012">
    <property type="entry name" value="RING/FYVE/PHD ZINC FINGER DOMAIN-CONTAINING"/>
    <property type="match status" value="1"/>
</dbReference>
<feature type="domain" description="RING-CH-type" evidence="5">
    <location>
        <begin position="124"/>
        <end position="184"/>
    </location>
</feature>
<reference evidence="6 7" key="1">
    <citation type="submission" date="2020-08" db="EMBL/GenBank/DDBJ databases">
        <title>Plant Genome Project.</title>
        <authorList>
            <person name="Zhang R.-G."/>
        </authorList>
    </citation>
    <scope>NUCLEOTIDE SEQUENCE [LARGE SCALE GENOMIC DNA]</scope>
    <source>
        <tissue evidence="6">Rhizome</tissue>
    </source>
</reference>
<evidence type="ECO:0000256" key="3">
    <source>
        <dbReference type="ARBA" id="ARBA00022833"/>
    </source>
</evidence>
<dbReference type="CDD" id="cd16495">
    <property type="entry name" value="RING_CH-C4HC3_MARCH"/>
    <property type="match status" value="1"/>
</dbReference>
<dbReference type="PANTHER" id="PTHR23012:SF174">
    <property type="entry name" value="OS01G0121200 PROTEIN"/>
    <property type="match status" value="1"/>
</dbReference>
<dbReference type="GO" id="GO:0016020">
    <property type="term" value="C:membrane"/>
    <property type="evidence" value="ECO:0007669"/>
    <property type="project" value="TreeGrafter"/>
</dbReference>
<evidence type="ECO:0000256" key="1">
    <source>
        <dbReference type="ARBA" id="ARBA00022723"/>
    </source>
</evidence>
<keyword evidence="1" id="KW-0479">Metal-binding</keyword>
<dbReference type="PROSITE" id="PS51292">
    <property type="entry name" value="ZF_RING_CH"/>
    <property type="match status" value="1"/>
</dbReference>
<dbReference type="FunFam" id="3.30.40.10:FF:000337">
    <property type="entry name" value="Zinc finger family protein"/>
    <property type="match status" value="1"/>
</dbReference>
<keyword evidence="4" id="KW-0812">Transmembrane</keyword>
<dbReference type="InterPro" id="IPR011016">
    <property type="entry name" value="Znf_RING-CH"/>
</dbReference>
<evidence type="ECO:0000256" key="4">
    <source>
        <dbReference type="SAM" id="Phobius"/>
    </source>
</evidence>
<keyword evidence="3" id="KW-0862">Zinc</keyword>
<dbReference type="EMBL" id="JACMSC010000012">
    <property type="protein sequence ID" value="KAG6496427.1"/>
    <property type="molecule type" value="Genomic_DNA"/>
</dbReference>
<dbReference type="InterPro" id="IPR022143">
    <property type="entry name" value="DUF3675"/>
</dbReference>
<proteinExistence type="predicted"/>
<dbReference type="Gene3D" id="3.30.40.10">
    <property type="entry name" value="Zinc/RING finger domain, C3HC4 (zinc finger)"/>
    <property type="match status" value="1"/>
</dbReference>
<organism evidence="6 7">
    <name type="scientific">Zingiber officinale</name>
    <name type="common">Ginger</name>
    <name type="synonym">Amomum zingiber</name>
    <dbReference type="NCBI Taxonomy" id="94328"/>
    <lineage>
        <taxon>Eukaryota</taxon>
        <taxon>Viridiplantae</taxon>
        <taxon>Streptophyta</taxon>
        <taxon>Embryophyta</taxon>
        <taxon>Tracheophyta</taxon>
        <taxon>Spermatophyta</taxon>
        <taxon>Magnoliopsida</taxon>
        <taxon>Liliopsida</taxon>
        <taxon>Zingiberales</taxon>
        <taxon>Zingiberaceae</taxon>
        <taxon>Zingiber</taxon>
    </lineage>
</organism>
<evidence type="ECO:0000259" key="5">
    <source>
        <dbReference type="PROSITE" id="PS51292"/>
    </source>
</evidence>
<dbReference type="Pfam" id="PF12428">
    <property type="entry name" value="DUF3675"/>
    <property type="match status" value="1"/>
</dbReference>
<protein>
    <recommendedName>
        <fullName evidence="5">RING-CH-type domain-containing protein</fullName>
    </recommendedName>
</protein>
<comment type="caution">
    <text evidence="6">The sequence shown here is derived from an EMBL/GenBank/DDBJ whole genome shotgun (WGS) entry which is preliminary data.</text>
</comment>
<dbReference type="SUPFAM" id="SSF57850">
    <property type="entry name" value="RING/U-box"/>
    <property type="match status" value="1"/>
</dbReference>
<evidence type="ECO:0000256" key="2">
    <source>
        <dbReference type="ARBA" id="ARBA00022771"/>
    </source>
</evidence>
<feature type="transmembrane region" description="Helical" evidence="4">
    <location>
        <begin position="249"/>
        <end position="268"/>
    </location>
</feature>
<dbReference type="GO" id="GO:0016567">
    <property type="term" value="P:protein ubiquitination"/>
    <property type="evidence" value="ECO:0007669"/>
    <property type="project" value="TreeGrafter"/>
</dbReference>
<name>A0A8J5GBS6_ZINOF</name>
<gene>
    <name evidence="6" type="ORF">ZIOFF_044294</name>
</gene>
<accession>A0A8J5GBS6</accession>
<keyword evidence="2" id="KW-0863">Zinc-finger</keyword>
<dbReference type="GO" id="GO:0004842">
    <property type="term" value="F:ubiquitin-protein transferase activity"/>
    <property type="evidence" value="ECO:0007669"/>
    <property type="project" value="TreeGrafter"/>
</dbReference>
<dbReference type="Proteomes" id="UP000734854">
    <property type="component" value="Unassembled WGS sequence"/>
</dbReference>
<feature type="transmembrane region" description="Helical" evidence="4">
    <location>
        <begin position="318"/>
        <end position="336"/>
    </location>
</feature>
<dbReference type="InterPro" id="IPR033275">
    <property type="entry name" value="MARCH-like"/>
</dbReference>